<proteinExistence type="predicted"/>
<organism evidence="1 2">
    <name type="scientific">Lithospermum erythrorhizon</name>
    <name type="common">Purple gromwell</name>
    <name type="synonym">Lithospermum officinale var. erythrorhizon</name>
    <dbReference type="NCBI Taxonomy" id="34254"/>
    <lineage>
        <taxon>Eukaryota</taxon>
        <taxon>Viridiplantae</taxon>
        <taxon>Streptophyta</taxon>
        <taxon>Embryophyta</taxon>
        <taxon>Tracheophyta</taxon>
        <taxon>Spermatophyta</taxon>
        <taxon>Magnoliopsida</taxon>
        <taxon>eudicotyledons</taxon>
        <taxon>Gunneridae</taxon>
        <taxon>Pentapetalae</taxon>
        <taxon>asterids</taxon>
        <taxon>lamiids</taxon>
        <taxon>Boraginales</taxon>
        <taxon>Boraginaceae</taxon>
        <taxon>Boraginoideae</taxon>
        <taxon>Lithospermeae</taxon>
        <taxon>Lithospermum</taxon>
    </lineage>
</organism>
<sequence length="130" mass="14646">MIPLSEISRDCIDAWVALYHSLKNKTLVEQRACSVANMDELLTGPTFAAGLVRMRAALEDFFLWVDLLADSTPPPGETPPSNARFYTVVSHRHLQESIVYALQEHQDLMAVKIHRLAEAIDQAEKLRDSQ</sequence>
<dbReference type="Proteomes" id="UP001454036">
    <property type="component" value="Unassembled WGS sequence"/>
</dbReference>
<reference evidence="1 2" key="1">
    <citation type="submission" date="2024-01" db="EMBL/GenBank/DDBJ databases">
        <title>The complete chloroplast genome sequence of Lithospermum erythrorhizon: insights into the phylogenetic relationship among Boraginaceae species and the maternal lineages of purple gromwells.</title>
        <authorList>
            <person name="Okada T."/>
            <person name="Watanabe K."/>
        </authorList>
    </citation>
    <scope>NUCLEOTIDE SEQUENCE [LARGE SCALE GENOMIC DNA]</scope>
</reference>
<dbReference type="AlphaFoldDB" id="A0AAV3RV69"/>
<keyword evidence="2" id="KW-1185">Reference proteome</keyword>
<gene>
    <name evidence="1" type="ORF">LIER_31818</name>
</gene>
<dbReference type="EMBL" id="BAABME010011967">
    <property type="protein sequence ID" value="GAA0184530.1"/>
    <property type="molecule type" value="Genomic_DNA"/>
</dbReference>
<evidence type="ECO:0000313" key="2">
    <source>
        <dbReference type="Proteomes" id="UP001454036"/>
    </source>
</evidence>
<comment type="caution">
    <text evidence="1">The sequence shown here is derived from an EMBL/GenBank/DDBJ whole genome shotgun (WGS) entry which is preliminary data.</text>
</comment>
<evidence type="ECO:0000313" key="1">
    <source>
        <dbReference type="EMBL" id="GAA0184530.1"/>
    </source>
</evidence>
<name>A0AAV3RV69_LITER</name>
<protein>
    <submittedName>
        <fullName evidence="1">Uncharacterized protein</fullName>
    </submittedName>
</protein>
<accession>A0AAV3RV69</accession>